<organism evidence="2 3">
    <name type="scientific">Clostridium innocuum</name>
    <dbReference type="NCBI Taxonomy" id="1522"/>
    <lineage>
        <taxon>Bacteria</taxon>
        <taxon>Bacillati</taxon>
        <taxon>Bacillota</taxon>
        <taxon>Clostridia</taxon>
        <taxon>Eubacteriales</taxon>
        <taxon>Clostridiaceae</taxon>
        <taxon>Clostridium</taxon>
    </lineage>
</organism>
<gene>
    <name evidence="2" type="ORF">DXA38_09125</name>
</gene>
<keyword evidence="1" id="KW-0812">Transmembrane</keyword>
<dbReference type="EMBL" id="QVEV01000011">
    <property type="protein sequence ID" value="RGC15824.1"/>
    <property type="molecule type" value="Genomic_DNA"/>
</dbReference>
<evidence type="ECO:0008006" key="4">
    <source>
        <dbReference type="Google" id="ProtNLM"/>
    </source>
</evidence>
<protein>
    <recommendedName>
        <fullName evidence="4">DUF4190 domain-containing protein</fullName>
    </recommendedName>
</protein>
<keyword evidence="1" id="KW-0472">Membrane</keyword>
<accession>A0A3E2VXP8</accession>
<feature type="transmembrane region" description="Helical" evidence="1">
    <location>
        <begin position="33"/>
        <end position="55"/>
    </location>
</feature>
<evidence type="ECO:0000313" key="2">
    <source>
        <dbReference type="EMBL" id="RGC15824.1"/>
    </source>
</evidence>
<evidence type="ECO:0000256" key="1">
    <source>
        <dbReference type="SAM" id="Phobius"/>
    </source>
</evidence>
<dbReference type="Proteomes" id="UP000260025">
    <property type="component" value="Unassembled WGS sequence"/>
</dbReference>
<reference evidence="2 3" key="1">
    <citation type="submission" date="2018-08" db="EMBL/GenBank/DDBJ databases">
        <title>A genome reference for cultivated species of the human gut microbiota.</title>
        <authorList>
            <person name="Zou Y."/>
            <person name="Xue W."/>
            <person name="Luo G."/>
        </authorList>
    </citation>
    <scope>NUCLEOTIDE SEQUENCE [LARGE SCALE GENOMIC DNA]</scope>
    <source>
        <strain evidence="2 3">OF01-2LB</strain>
    </source>
</reference>
<proteinExistence type="predicted"/>
<comment type="caution">
    <text evidence="2">The sequence shown here is derived from an EMBL/GenBank/DDBJ whole genome shotgun (WGS) entry which is preliminary data.</text>
</comment>
<feature type="transmembrane region" description="Helical" evidence="1">
    <location>
        <begin position="67"/>
        <end position="94"/>
    </location>
</feature>
<dbReference type="OrthoDB" id="9961775at2"/>
<dbReference type="AlphaFoldDB" id="A0A3E2VXP8"/>
<keyword evidence="1" id="KW-1133">Transmembrane helix</keyword>
<sequence>MNSTAVRTAIASMVLGIVSVSLCVPAILLSFFWWLLGMVTALASLTCGILAIVMSTRASAISPAGRAVAGLILGIIGTSIAGLLLLCLLLLRIIL</sequence>
<name>A0A3E2VXP8_CLOIN</name>
<evidence type="ECO:0000313" key="3">
    <source>
        <dbReference type="Proteomes" id="UP000260025"/>
    </source>
</evidence>
<dbReference type="RefSeq" id="WP_117442922.1">
    <property type="nucleotide sequence ID" value="NZ_JAJFEN010000009.1"/>
</dbReference>